<sequence length="47" mass="5138">MMPLKTSCGSPPTKPACHRRDGRSPVPALYALGPWQSEGWLTGKTRN</sequence>
<evidence type="ECO:0000256" key="1">
    <source>
        <dbReference type="SAM" id="MobiDB-lite"/>
    </source>
</evidence>
<organism evidence="2">
    <name type="scientific">Mycobacterium xenopi 4042</name>
    <dbReference type="NCBI Taxonomy" id="1299334"/>
    <lineage>
        <taxon>Bacteria</taxon>
        <taxon>Bacillati</taxon>
        <taxon>Actinomycetota</taxon>
        <taxon>Actinomycetes</taxon>
        <taxon>Mycobacteriales</taxon>
        <taxon>Mycobacteriaceae</taxon>
        <taxon>Mycobacterium</taxon>
    </lineage>
</organism>
<dbReference type="AlphaFoldDB" id="X8EYP6"/>
<dbReference type="PATRIC" id="fig|1299334.3.peg.36"/>
<dbReference type="EMBL" id="JAOB01000003">
    <property type="protein sequence ID" value="EUA84970.1"/>
    <property type="molecule type" value="Genomic_DNA"/>
</dbReference>
<protein>
    <submittedName>
        <fullName evidence="2">Uncharacterized protein</fullName>
    </submittedName>
</protein>
<comment type="caution">
    <text evidence="2">The sequence shown here is derived from an EMBL/GenBank/DDBJ whole genome shotgun (WGS) entry which is preliminary data.</text>
</comment>
<feature type="region of interest" description="Disordered" evidence="1">
    <location>
        <begin position="1"/>
        <end position="22"/>
    </location>
</feature>
<evidence type="ECO:0000313" key="2">
    <source>
        <dbReference type="EMBL" id="EUA84970.1"/>
    </source>
</evidence>
<gene>
    <name evidence="2" type="ORF">I553_8398</name>
</gene>
<proteinExistence type="predicted"/>
<accession>X8EYP6</accession>
<reference evidence="2" key="1">
    <citation type="submission" date="2014-01" db="EMBL/GenBank/DDBJ databases">
        <authorList>
            <person name="Brown-Elliot B."/>
            <person name="Wallace R."/>
            <person name="Lenaerts A."/>
            <person name="Ordway D."/>
            <person name="DeGroote M.A."/>
            <person name="Parker T."/>
            <person name="Sizemore C."/>
            <person name="Tallon L.J."/>
            <person name="Sadzewicz L.K."/>
            <person name="Sengamalay N."/>
            <person name="Fraser C.M."/>
            <person name="Hine E."/>
            <person name="Shefchek K.A."/>
            <person name="Das S.P."/>
            <person name="Tettelin H."/>
        </authorList>
    </citation>
    <scope>NUCLEOTIDE SEQUENCE [LARGE SCALE GENOMIC DNA]</scope>
    <source>
        <strain evidence="2">4042</strain>
    </source>
</reference>
<name>X8EYP6_MYCXE</name>